<protein>
    <recommendedName>
        <fullName evidence="4">DUF2939 domain-containing protein</fullName>
    </recommendedName>
</protein>
<evidence type="ECO:0000256" key="1">
    <source>
        <dbReference type="SAM" id="SignalP"/>
    </source>
</evidence>
<feature type="signal peptide" evidence="1">
    <location>
        <begin position="1"/>
        <end position="21"/>
    </location>
</feature>
<sequence>MALALAVPALAAALWWLVHQAHTPASAIAEAQAFVRDVEQGRFAAAHARTARNAATGTTLEQFQAHAARQLCPPAQVGYTLPFQSHGNRLRRWLAGREVDEPQVTVEFQGSPCLFGITLRRTAPGQWRIVRFASHAG</sequence>
<gene>
    <name evidence="2" type="ORF">HNP48_004649</name>
</gene>
<dbReference type="RefSeq" id="WP_184861490.1">
    <property type="nucleotide sequence ID" value="NZ_JACHLK010000010.1"/>
</dbReference>
<dbReference type="EMBL" id="JACHLK010000010">
    <property type="protein sequence ID" value="MBB6561947.1"/>
    <property type="molecule type" value="Genomic_DNA"/>
</dbReference>
<reference evidence="2 3" key="1">
    <citation type="submission" date="2020-08" db="EMBL/GenBank/DDBJ databases">
        <title>Functional genomics of gut bacteria from endangered species of beetles.</title>
        <authorList>
            <person name="Carlos-Shanley C."/>
        </authorList>
    </citation>
    <scope>NUCLEOTIDE SEQUENCE [LARGE SCALE GENOMIC DNA]</scope>
    <source>
        <strain evidence="2 3">S00198</strain>
    </source>
</reference>
<proteinExistence type="predicted"/>
<accession>A0A7X0UB42</accession>
<comment type="caution">
    <text evidence="2">The sequence shown here is derived from an EMBL/GenBank/DDBJ whole genome shotgun (WGS) entry which is preliminary data.</text>
</comment>
<evidence type="ECO:0000313" key="3">
    <source>
        <dbReference type="Proteomes" id="UP000575083"/>
    </source>
</evidence>
<organism evidence="2 3">
    <name type="scientific">Acidovorax soli</name>
    <dbReference type="NCBI Taxonomy" id="592050"/>
    <lineage>
        <taxon>Bacteria</taxon>
        <taxon>Pseudomonadati</taxon>
        <taxon>Pseudomonadota</taxon>
        <taxon>Betaproteobacteria</taxon>
        <taxon>Burkholderiales</taxon>
        <taxon>Comamonadaceae</taxon>
        <taxon>Acidovorax</taxon>
    </lineage>
</organism>
<evidence type="ECO:0008006" key="4">
    <source>
        <dbReference type="Google" id="ProtNLM"/>
    </source>
</evidence>
<evidence type="ECO:0000313" key="2">
    <source>
        <dbReference type="EMBL" id="MBB6561947.1"/>
    </source>
</evidence>
<keyword evidence="1" id="KW-0732">Signal</keyword>
<name>A0A7X0UB42_9BURK</name>
<dbReference type="AlphaFoldDB" id="A0A7X0UB42"/>
<feature type="chain" id="PRO_5031432722" description="DUF2939 domain-containing protein" evidence="1">
    <location>
        <begin position="22"/>
        <end position="137"/>
    </location>
</feature>
<dbReference type="Proteomes" id="UP000575083">
    <property type="component" value="Unassembled WGS sequence"/>
</dbReference>
<keyword evidence="3" id="KW-1185">Reference proteome</keyword>